<feature type="compositionally biased region" description="Acidic residues" evidence="1">
    <location>
        <begin position="492"/>
        <end position="501"/>
    </location>
</feature>
<evidence type="ECO:0000256" key="1">
    <source>
        <dbReference type="SAM" id="MobiDB-lite"/>
    </source>
</evidence>
<evidence type="ECO:0000313" key="2">
    <source>
        <dbReference type="EMBL" id="KAK0653851.1"/>
    </source>
</evidence>
<feature type="compositionally biased region" description="Low complexity" evidence="1">
    <location>
        <begin position="465"/>
        <end position="485"/>
    </location>
</feature>
<feature type="region of interest" description="Disordered" evidence="1">
    <location>
        <begin position="463"/>
        <end position="511"/>
    </location>
</feature>
<dbReference type="EMBL" id="JAULSY010000237">
    <property type="protein sequence ID" value="KAK0653851.1"/>
    <property type="molecule type" value="Genomic_DNA"/>
</dbReference>
<evidence type="ECO:0000313" key="3">
    <source>
        <dbReference type="Proteomes" id="UP001174997"/>
    </source>
</evidence>
<comment type="caution">
    <text evidence="2">The sequence shown here is derived from an EMBL/GenBank/DDBJ whole genome shotgun (WGS) entry which is preliminary data.</text>
</comment>
<organism evidence="2 3">
    <name type="scientific">Cercophora samala</name>
    <dbReference type="NCBI Taxonomy" id="330535"/>
    <lineage>
        <taxon>Eukaryota</taxon>
        <taxon>Fungi</taxon>
        <taxon>Dikarya</taxon>
        <taxon>Ascomycota</taxon>
        <taxon>Pezizomycotina</taxon>
        <taxon>Sordariomycetes</taxon>
        <taxon>Sordariomycetidae</taxon>
        <taxon>Sordariales</taxon>
        <taxon>Lasiosphaeriaceae</taxon>
        <taxon>Cercophora</taxon>
    </lineage>
</organism>
<proteinExistence type="predicted"/>
<name>A0AA39YJN9_9PEZI</name>
<reference evidence="2" key="1">
    <citation type="submission" date="2023-06" db="EMBL/GenBank/DDBJ databases">
        <title>Genome-scale phylogeny and comparative genomics of the fungal order Sordariales.</title>
        <authorList>
            <consortium name="Lawrence Berkeley National Laboratory"/>
            <person name="Hensen N."/>
            <person name="Bonometti L."/>
            <person name="Westerberg I."/>
            <person name="Brannstrom I.O."/>
            <person name="Guillou S."/>
            <person name="Cros-Aarteil S."/>
            <person name="Calhoun S."/>
            <person name="Haridas S."/>
            <person name="Kuo A."/>
            <person name="Mondo S."/>
            <person name="Pangilinan J."/>
            <person name="Riley R."/>
            <person name="Labutti K."/>
            <person name="Andreopoulos B."/>
            <person name="Lipzen A."/>
            <person name="Chen C."/>
            <person name="Yanf M."/>
            <person name="Daum C."/>
            <person name="Ng V."/>
            <person name="Clum A."/>
            <person name="Steindorff A."/>
            <person name="Ohm R."/>
            <person name="Martin F."/>
            <person name="Silar P."/>
            <person name="Natvig D."/>
            <person name="Lalanne C."/>
            <person name="Gautier V."/>
            <person name="Ament-Velasquez S.L."/>
            <person name="Kruys A."/>
            <person name="Hutchinson M.I."/>
            <person name="Powell A.J."/>
            <person name="Barry K."/>
            <person name="Miller A.N."/>
            <person name="Grigoriev I.V."/>
            <person name="Debuchy R."/>
            <person name="Gladieux P."/>
            <person name="Thoren M.H."/>
            <person name="Johannesson H."/>
        </authorList>
    </citation>
    <scope>NUCLEOTIDE SEQUENCE</scope>
    <source>
        <strain evidence="2">CBS 307.81</strain>
    </source>
</reference>
<protein>
    <submittedName>
        <fullName evidence="2">Uncharacterized protein</fullName>
    </submittedName>
</protein>
<keyword evidence="3" id="KW-1185">Reference proteome</keyword>
<accession>A0AA39YJN9</accession>
<sequence>METLPATTTGVLTLNPACFTTTNLWMDELCTRPAYGSGRCTRYNLGADCSIRVEDRVALSDCPVGMTPAWSFTGTELQDVSLATSYCCPTGFDFSVSTTSWPGGGTLRATCLAESIEQLSGQTITLSQATYRVETSVRSTVTVRATTTTAAYDYEEDKVFAEAATIWKYIYPGAETTSTCYGIACNPSNPLPQAPEKTPPPSTFTYTPPPPFPATQFTPDPSCLAESNFWQVSTYCWMEWPNPSPDWLRCTHTGFGEPNTYLHPECFPSATVPPQEAKNPDIKTWYSECPVGYSVAKTFTTGPFNLPTYVFSEPSPTKTYDVTATGLACCPSGKYHFEYRRVDTSVTVRNGVPNTVSLYIMPSCIATKVSALSGKGIAMKEWYNTAVYDKKRDLLEGRQANHDAEATITDAWDMDNTLYAQAIHLGYTVFQDRYTCYDDYPNTYCADYFSGWFRDNVPNTYKTWSPPTTTTTTTTSSDGSSPTGDGSNGGDGDGDGGENGEEVVSSSSLAGAEQVGRSGTIMITLVTVVTVVMGLSA</sequence>
<dbReference type="AlphaFoldDB" id="A0AA39YJN9"/>
<gene>
    <name evidence="2" type="ORF">QBC41DRAFT_238553</name>
</gene>
<dbReference type="Proteomes" id="UP001174997">
    <property type="component" value="Unassembled WGS sequence"/>
</dbReference>